<dbReference type="InterPro" id="IPR045254">
    <property type="entry name" value="Nit1/2_C-N_Hydrolase"/>
</dbReference>
<dbReference type="EMBL" id="JAFBEE010000007">
    <property type="protein sequence ID" value="MBM7614906.1"/>
    <property type="molecule type" value="Genomic_DNA"/>
</dbReference>
<evidence type="ECO:0000256" key="2">
    <source>
        <dbReference type="ARBA" id="ARBA00022801"/>
    </source>
</evidence>
<accession>A0ABS2NPQ5</accession>
<dbReference type="Pfam" id="PF00795">
    <property type="entry name" value="CN_hydrolase"/>
    <property type="match status" value="1"/>
</dbReference>
<comment type="similarity">
    <text evidence="1">Belongs to the carbon-nitrogen hydrolase superfamily. NIT1/NIT2 family.</text>
</comment>
<evidence type="ECO:0000259" key="3">
    <source>
        <dbReference type="PROSITE" id="PS50263"/>
    </source>
</evidence>
<dbReference type="PROSITE" id="PS50263">
    <property type="entry name" value="CN_HYDROLASE"/>
    <property type="match status" value="1"/>
</dbReference>
<dbReference type="SUPFAM" id="SSF56317">
    <property type="entry name" value="Carbon-nitrogen hydrolase"/>
    <property type="match status" value="1"/>
</dbReference>
<evidence type="ECO:0000256" key="1">
    <source>
        <dbReference type="ARBA" id="ARBA00010613"/>
    </source>
</evidence>
<dbReference type="InterPro" id="IPR001110">
    <property type="entry name" value="UPF0012_CS"/>
</dbReference>
<comment type="caution">
    <text evidence="4">The sequence shown here is derived from an EMBL/GenBank/DDBJ whole genome shotgun (WGS) entry which is preliminary data.</text>
</comment>
<gene>
    <name evidence="4" type="ORF">JOC73_001425</name>
</gene>
<feature type="domain" description="CN hydrolase" evidence="3">
    <location>
        <begin position="4"/>
        <end position="249"/>
    </location>
</feature>
<keyword evidence="2" id="KW-0378">Hydrolase</keyword>
<name>A0ABS2NPQ5_9FIRM</name>
<dbReference type="InterPro" id="IPR036526">
    <property type="entry name" value="C-N_Hydrolase_sf"/>
</dbReference>
<dbReference type="InterPro" id="IPR003010">
    <property type="entry name" value="C-N_Hydrolase"/>
</dbReference>
<reference evidence="4 5" key="1">
    <citation type="submission" date="2021-01" db="EMBL/GenBank/DDBJ databases">
        <title>Genomic Encyclopedia of Type Strains, Phase IV (KMG-IV): sequencing the most valuable type-strain genomes for metagenomic binning, comparative biology and taxonomic classification.</title>
        <authorList>
            <person name="Goeker M."/>
        </authorList>
    </citation>
    <scope>NUCLEOTIDE SEQUENCE [LARGE SCALE GENOMIC DNA]</scope>
    <source>
        <strain evidence="4 5">DSM 25890</strain>
    </source>
</reference>
<dbReference type="CDD" id="cd07572">
    <property type="entry name" value="nit"/>
    <property type="match status" value="1"/>
</dbReference>
<dbReference type="PROSITE" id="PS01227">
    <property type="entry name" value="UPF0012"/>
    <property type="match status" value="1"/>
</dbReference>
<sequence>MIKFKVAVIQMQISTIKSQNLKKVKEMILRAMEEYSPQMVVLPEMFNCPYENKYFPLFAEEYPGETTNMLSNLAKELQIYIIGGSIPEKDGEQIYNTSFSFNPTGAMLGRHRKMHLFDINVEGGVSFRESDTLGAGGSITVIDTEYCKIGVAICYDMRFPELMRLMALEGAEVIILPAAFNMTTGPAHWHELIKVRALDNQVYFVAASPARDLEASYHAYGHSKIVNPWGDTVVAADEKEGIICGEIDLEFVDKIRQQLPLLKHRRIDRYELKKK</sequence>
<organism evidence="4 5">
    <name type="scientific">Alkaliphilus hydrothermalis</name>
    <dbReference type="NCBI Taxonomy" id="1482730"/>
    <lineage>
        <taxon>Bacteria</taxon>
        <taxon>Bacillati</taxon>
        <taxon>Bacillota</taxon>
        <taxon>Clostridia</taxon>
        <taxon>Peptostreptococcales</taxon>
        <taxon>Natronincolaceae</taxon>
        <taxon>Alkaliphilus</taxon>
    </lineage>
</organism>
<dbReference type="Gene3D" id="3.60.110.10">
    <property type="entry name" value="Carbon-nitrogen hydrolase"/>
    <property type="match status" value="1"/>
</dbReference>
<evidence type="ECO:0000313" key="4">
    <source>
        <dbReference type="EMBL" id="MBM7614906.1"/>
    </source>
</evidence>
<keyword evidence="5" id="KW-1185">Reference proteome</keyword>
<dbReference type="Proteomes" id="UP001314796">
    <property type="component" value="Unassembled WGS sequence"/>
</dbReference>
<dbReference type="PANTHER" id="PTHR23088">
    <property type="entry name" value="NITRILASE-RELATED"/>
    <property type="match status" value="1"/>
</dbReference>
<dbReference type="PANTHER" id="PTHR23088:SF30">
    <property type="entry name" value="OMEGA-AMIDASE NIT2"/>
    <property type="match status" value="1"/>
</dbReference>
<dbReference type="RefSeq" id="WP_204401564.1">
    <property type="nucleotide sequence ID" value="NZ_JAFBEE010000007.1"/>
</dbReference>
<proteinExistence type="inferred from homology"/>
<protein>
    <submittedName>
        <fullName evidence="4">Amidohydrolase</fullName>
    </submittedName>
</protein>
<evidence type="ECO:0000313" key="5">
    <source>
        <dbReference type="Proteomes" id="UP001314796"/>
    </source>
</evidence>